<organism evidence="5 6">
    <name type="scientific">Panthera tigris altaica</name>
    <name type="common">Siberian tiger</name>
    <dbReference type="NCBI Taxonomy" id="74533"/>
    <lineage>
        <taxon>Eukaryota</taxon>
        <taxon>Metazoa</taxon>
        <taxon>Chordata</taxon>
        <taxon>Craniata</taxon>
        <taxon>Vertebrata</taxon>
        <taxon>Euteleostomi</taxon>
        <taxon>Mammalia</taxon>
        <taxon>Eutheria</taxon>
        <taxon>Laurasiatheria</taxon>
        <taxon>Carnivora</taxon>
        <taxon>Feliformia</taxon>
        <taxon>Felidae</taxon>
        <taxon>Pantherinae</taxon>
        <taxon>Panthera</taxon>
    </lineage>
</organism>
<evidence type="ECO:0008006" key="7">
    <source>
        <dbReference type="Google" id="ProtNLM"/>
    </source>
</evidence>
<dbReference type="Ensembl" id="ENSPTIT00000021377.1">
    <property type="protein sequence ID" value="ENSPTIP00000017176.1"/>
    <property type="gene ID" value="ENSPTIG00000015704.1"/>
</dbReference>
<sequence length="178" mass="18560">MPANTGSSTTSSGISTAASSGSGEISSRTSVASNTGSSVTSSGTSTAANIVSSATTGSSGTHSPTGTHTTSNGTSATTPVNEVTPSGSLKPWEIFLITLVSAVVAVGFFAGLFLCVRYSLSLRNVFDTAVYRPHGPNLGMDPEGYHGVHYSSSWRPNWFWRRPVSSISMEMRRRYNGP</sequence>
<feature type="transmembrane region" description="Helical" evidence="2">
    <location>
        <begin position="94"/>
        <end position="116"/>
    </location>
</feature>
<evidence type="ECO:0000256" key="1">
    <source>
        <dbReference type="SAM" id="MobiDB-lite"/>
    </source>
</evidence>
<keyword evidence="2" id="KW-1133">Transmembrane helix</keyword>
<accession>A0A8C9KCV1</accession>
<dbReference type="Proteomes" id="UP000675900">
    <property type="component" value="Unassembled WGS sequence"/>
</dbReference>
<dbReference type="AlphaFoldDB" id="A0A8C9KCV1"/>
<keyword evidence="2" id="KW-0812">Transmembrane</keyword>
<reference evidence="5" key="2">
    <citation type="submission" date="2025-09" db="UniProtKB">
        <authorList>
            <consortium name="Ensembl"/>
        </authorList>
    </citation>
    <scope>IDENTIFICATION</scope>
</reference>
<reference evidence="5" key="1">
    <citation type="submission" date="2025-08" db="UniProtKB">
        <authorList>
            <consortium name="Ensembl"/>
        </authorList>
    </citation>
    <scope>IDENTIFICATION</scope>
</reference>
<feature type="compositionally biased region" description="Low complexity" evidence="1">
    <location>
        <begin position="1"/>
        <end position="79"/>
    </location>
</feature>
<keyword evidence="2" id="KW-0472">Membrane</keyword>
<feature type="domain" description="Tandem-repeating region of mucin epiglycanin-like" evidence="3">
    <location>
        <begin position="4"/>
        <end position="70"/>
    </location>
</feature>
<dbReference type="InterPro" id="IPR008519">
    <property type="entry name" value="Tandem-repeating_mucin"/>
</dbReference>
<evidence type="ECO:0000259" key="3">
    <source>
        <dbReference type="Pfam" id="PF05647"/>
    </source>
</evidence>
<protein>
    <recommendedName>
        <fullName evidence="7">Mucin-21</fullName>
    </recommendedName>
</protein>
<feature type="domain" description="Mucin catalytic TM and cytoplasmic tail" evidence="4">
    <location>
        <begin position="77"/>
        <end position="156"/>
    </location>
</feature>
<evidence type="ECO:0000259" key="4">
    <source>
        <dbReference type="Pfam" id="PF14654"/>
    </source>
</evidence>
<proteinExistence type="predicted"/>
<dbReference type="Pfam" id="PF05647">
    <property type="entry name" value="Epiglycanin_TR"/>
    <property type="match status" value="1"/>
</dbReference>
<name>A0A8C9KCV1_PANTA</name>
<dbReference type="Pfam" id="PF14654">
    <property type="entry name" value="Epiglycanin_C"/>
    <property type="match status" value="1"/>
</dbReference>
<evidence type="ECO:0000256" key="2">
    <source>
        <dbReference type="SAM" id="Phobius"/>
    </source>
</evidence>
<feature type="region of interest" description="Disordered" evidence="1">
    <location>
        <begin position="1"/>
        <end position="84"/>
    </location>
</feature>
<evidence type="ECO:0000313" key="6">
    <source>
        <dbReference type="Proteomes" id="UP000675900"/>
    </source>
</evidence>
<evidence type="ECO:0000313" key="5">
    <source>
        <dbReference type="Ensembl" id="ENSPTIP00000017176.1"/>
    </source>
</evidence>
<keyword evidence="6" id="KW-1185">Reference proteome</keyword>
<dbReference type="InterPro" id="IPR028199">
    <property type="entry name" value="Mucin_dom"/>
</dbReference>
<dbReference type="GeneTree" id="ENSGT00940000164479"/>